<dbReference type="Proteomes" id="UP000824073">
    <property type="component" value="Unassembled WGS sequence"/>
</dbReference>
<dbReference type="InterPro" id="IPR021860">
    <property type="entry name" value="Peptidase_S12_Pab87-rel_C"/>
</dbReference>
<name>A0A9D1IV55_9CLOT</name>
<dbReference type="EMBL" id="DVMR01000033">
    <property type="protein sequence ID" value="HIU43296.1"/>
    <property type="molecule type" value="Genomic_DNA"/>
</dbReference>
<gene>
    <name evidence="3" type="ORF">IAB67_03250</name>
</gene>
<dbReference type="PANTHER" id="PTHR46825">
    <property type="entry name" value="D-ALANYL-D-ALANINE-CARBOXYPEPTIDASE/ENDOPEPTIDASE AMPH"/>
    <property type="match status" value="1"/>
</dbReference>
<feature type="domain" description="Beta-lactamase-related" evidence="1">
    <location>
        <begin position="10"/>
        <end position="345"/>
    </location>
</feature>
<dbReference type="Gene3D" id="3.40.710.10">
    <property type="entry name" value="DD-peptidase/beta-lactamase superfamily"/>
    <property type="match status" value="1"/>
</dbReference>
<accession>A0A9D1IV55</accession>
<dbReference type="SUPFAM" id="SSF56601">
    <property type="entry name" value="beta-lactamase/transpeptidase-like"/>
    <property type="match status" value="1"/>
</dbReference>
<dbReference type="AlphaFoldDB" id="A0A9D1IV55"/>
<sequence>MTNQEMKKRLDQIIEGIREKYHIPSVVVSVHKDGESFFCGGGLANVEENVPADENTIYAIASASKAFIATAVCILCDEGKCDLDKPVKTYLPDFEMYDSYMTEHLTVRDALGHRSGLPRHDIMWLNDRDITIYDVVHRLRYLPPAFEPRARMHYQNLMFTLATVLTEKLSGQRWQDFVTERILKPLGMTRTYLNASDYRGKVPNQAEPYQYRGGQLERMAYNDISHLGSCGCISSTVHDLDRWARLQLGRGQFEGKRVFSEKMADQLHNPQMIIKPGEMTAYDFPEVDFTCYGQGWFIESYRGHKLVHHGGTIDGFKSLVGFLPNDGVCFSVLTNLNRNQSPAALGYIISDLALGLSEIDWAGRFWDFMESTLHQAQEEEKKIEDAIKNAPAQSRPNGDYAGEFFHPGYGRLTVREQDGGLVMHILCKDMQMLPAGYDLFCVDGRSEGAGYVPVRFNYDLTGAVVSLSAPLEPMCAPIVFDKQK</sequence>
<reference evidence="3" key="2">
    <citation type="journal article" date="2021" name="PeerJ">
        <title>Extensive microbial diversity within the chicken gut microbiome revealed by metagenomics and culture.</title>
        <authorList>
            <person name="Gilroy R."/>
            <person name="Ravi A."/>
            <person name="Getino M."/>
            <person name="Pursley I."/>
            <person name="Horton D.L."/>
            <person name="Alikhan N.F."/>
            <person name="Baker D."/>
            <person name="Gharbi K."/>
            <person name="Hall N."/>
            <person name="Watson M."/>
            <person name="Adriaenssens E.M."/>
            <person name="Foster-Nyarko E."/>
            <person name="Jarju S."/>
            <person name="Secka A."/>
            <person name="Antonio M."/>
            <person name="Oren A."/>
            <person name="Chaudhuri R.R."/>
            <person name="La Ragione R."/>
            <person name="Hildebrand F."/>
            <person name="Pallen M.J."/>
        </authorList>
    </citation>
    <scope>NUCLEOTIDE SEQUENCE</scope>
    <source>
        <strain evidence="3">CHK191-8634</strain>
    </source>
</reference>
<feature type="domain" description="Peptidase S12 Pab87-related C-terminal" evidence="2">
    <location>
        <begin position="391"/>
        <end position="473"/>
    </location>
</feature>
<comment type="caution">
    <text evidence="3">The sequence shown here is derived from an EMBL/GenBank/DDBJ whole genome shotgun (WGS) entry which is preliminary data.</text>
</comment>
<dbReference type="Pfam" id="PF00144">
    <property type="entry name" value="Beta-lactamase"/>
    <property type="match status" value="1"/>
</dbReference>
<protein>
    <submittedName>
        <fullName evidence="3">Serine hydrolase</fullName>
    </submittedName>
</protein>
<evidence type="ECO:0000259" key="2">
    <source>
        <dbReference type="Pfam" id="PF11954"/>
    </source>
</evidence>
<dbReference type="GO" id="GO:0016787">
    <property type="term" value="F:hydrolase activity"/>
    <property type="evidence" value="ECO:0007669"/>
    <property type="project" value="UniProtKB-KW"/>
</dbReference>
<keyword evidence="3" id="KW-0378">Hydrolase</keyword>
<reference evidence="3" key="1">
    <citation type="submission" date="2020-10" db="EMBL/GenBank/DDBJ databases">
        <authorList>
            <person name="Gilroy R."/>
        </authorList>
    </citation>
    <scope>NUCLEOTIDE SEQUENCE</scope>
    <source>
        <strain evidence="3">CHK191-8634</strain>
    </source>
</reference>
<evidence type="ECO:0000313" key="3">
    <source>
        <dbReference type="EMBL" id="HIU43296.1"/>
    </source>
</evidence>
<organism evidence="3 4">
    <name type="scientific">Candidatus Ventrousia excrementavium</name>
    <dbReference type="NCBI Taxonomy" id="2840961"/>
    <lineage>
        <taxon>Bacteria</taxon>
        <taxon>Bacillati</taxon>
        <taxon>Bacillota</taxon>
        <taxon>Clostridia</taxon>
        <taxon>Eubacteriales</taxon>
        <taxon>Clostridiaceae</taxon>
        <taxon>Clostridiaceae incertae sedis</taxon>
        <taxon>Candidatus Ventrousia</taxon>
    </lineage>
</organism>
<dbReference type="PANTHER" id="PTHR46825:SF15">
    <property type="entry name" value="BETA-LACTAMASE-RELATED DOMAIN-CONTAINING PROTEIN"/>
    <property type="match status" value="1"/>
</dbReference>
<evidence type="ECO:0000259" key="1">
    <source>
        <dbReference type="Pfam" id="PF00144"/>
    </source>
</evidence>
<proteinExistence type="predicted"/>
<dbReference type="InterPro" id="IPR001466">
    <property type="entry name" value="Beta-lactam-related"/>
</dbReference>
<dbReference type="InterPro" id="IPR012338">
    <property type="entry name" value="Beta-lactam/transpept-like"/>
</dbReference>
<dbReference type="Pfam" id="PF11954">
    <property type="entry name" value="DUF3471"/>
    <property type="match status" value="1"/>
</dbReference>
<dbReference type="InterPro" id="IPR050491">
    <property type="entry name" value="AmpC-like"/>
</dbReference>
<evidence type="ECO:0000313" key="4">
    <source>
        <dbReference type="Proteomes" id="UP000824073"/>
    </source>
</evidence>
<dbReference type="Gene3D" id="2.40.128.600">
    <property type="match status" value="1"/>
</dbReference>